<dbReference type="Pfam" id="PF03795">
    <property type="entry name" value="YCII"/>
    <property type="match status" value="1"/>
</dbReference>
<keyword evidence="3" id="KW-1185">Reference proteome</keyword>
<dbReference type="OrthoDB" id="5519740at2759"/>
<dbReference type="PANTHER" id="PTHR33606">
    <property type="entry name" value="PROTEIN YCII"/>
    <property type="match status" value="1"/>
</dbReference>
<reference evidence="2 3" key="1">
    <citation type="journal article" date="2018" name="Biotechnol. Biofuels">
        <title>Integrative visual omics of the white-rot fungus Polyporus brumalis exposes the biotechnological potential of its oxidative enzymes for delignifying raw plant biomass.</title>
        <authorList>
            <person name="Miyauchi S."/>
            <person name="Rancon A."/>
            <person name="Drula E."/>
            <person name="Hage H."/>
            <person name="Chaduli D."/>
            <person name="Favel A."/>
            <person name="Grisel S."/>
            <person name="Henrissat B."/>
            <person name="Herpoel-Gimbert I."/>
            <person name="Ruiz-Duenas F.J."/>
            <person name="Chevret D."/>
            <person name="Hainaut M."/>
            <person name="Lin J."/>
            <person name="Wang M."/>
            <person name="Pangilinan J."/>
            <person name="Lipzen A."/>
            <person name="Lesage-Meessen L."/>
            <person name="Navarro D."/>
            <person name="Riley R."/>
            <person name="Grigoriev I.V."/>
            <person name="Zhou S."/>
            <person name="Raouche S."/>
            <person name="Rosso M.N."/>
        </authorList>
    </citation>
    <scope>NUCLEOTIDE SEQUENCE [LARGE SCALE GENOMIC DNA]</scope>
    <source>
        <strain evidence="2 3">BRFM 1820</strain>
    </source>
</reference>
<dbReference type="PANTHER" id="PTHR33606:SF3">
    <property type="entry name" value="PROTEIN YCII"/>
    <property type="match status" value="1"/>
</dbReference>
<protein>
    <recommendedName>
        <fullName evidence="1">YCII-related domain-containing protein</fullName>
    </recommendedName>
</protein>
<sequence>MSLPPAPKKNYYHIHALDIPNAQRAKHNAGHLEITLPLVESGYIVAAGGLLPQTAHSTDADAFTKISGSFFIVQADTAEQAWETLKKDPFWHSGEVWDHEKTTVTPAYVAVPRVE</sequence>
<feature type="non-terminal residue" evidence="2">
    <location>
        <position position="1"/>
    </location>
</feature>
<dbReference type="Proteomes" id="UP000256964">
    <property type="component" value="Unassembled WGS sequence"/>
</dbReference>
<dbReference type="SUPFAM" id="SSF54909">
    <property type="entry name" value="Dimeric alpha+beta barrel"/>
    <property type="match status" value="1"/>
</dbReference>
<gene>
    <name evidence="2" type="ORF">OH76DRAFT_1557704</name>
</gene>
<proteinExistence type="predicted"/>
<dbReference type="InterPro" id="IPR005545">
    <property type="entry name" value="YCII"/>
</dbReference>
<name>A0A371D4M0_9APHY</name>
<dbReference type="EMBL" id="KZ857418">
    <property type="protein sequence ID" value="RDX47480.1"/>
    <property type="molecule type" value="Genomic_DNA"/>
</dbReference>
<dbReference type="AlphaFoldDB" id="A0A371D4M0"/>
<dbReference type="InterPro" id="IPR011008">
    <property type="entry name" value="Dimeric_a/b-barrel"/>
</dbReference>
<organism evidence="2 3">
    <name type="scientific">Lentinus brumalis</name>
    <dbReference type="NCBI Taxonomy" id="2498619"/>
    <lineage>
        <taxon>Eukaryota</taxon>
        <taxon>Fungi</taxon>
        <taxon>Dikarya</taxon>
        <taxon>Basidiomycota</taxon>
        <taxon>Agaricomycotina</taxon>
        <taxon>Agaricomycetes</taxon>
        <taxon>Polyporales</taxon>
        <taxon>Polyporaceae</taxon>
        <taxon>Lentinus</taxon>
    </lineage>
</organism>
<feature type="domain" description="YCII-related" evidence="1">
    <location>
        <begin position="12"/>
        <end position="96"/>
    </location>
</feature>
<evidence type="ECO:0000259" key="1">
    <source>
        <dbReference type="Pfam" id="PF03795"/>
    </source>
</evidence>
<dbReference type="InterPro" id="IPR051807">
    <property type="entry name" value="Sec-metab_biosynth-assoc"/>
</dbReference>
<accession>A0A371D4M0</accession>
<evidence type="ECO:0000313" key="3">
    <source>
        <dbReference type="Proteomes" id="UP000256964"/>
    </source>
</evidence>
<dbReference type="Gene3D" id="3.30.70.1060">
    <property type="entry name" value="Dimeric alpha+beta barrel"/>
    <property type="match status" value="1"/>
</dbReference>
<evidence type="ECO:0000313" key="2">
    <source>
        <dbReference type="EMBL" id="RDX47480.1"/>
    </source>
</evidence>